<feature type="domain" description="PRD" evidence="4">
    <location>
        <begin position="174"/>
        <end position="284"/>
    </location>
</feature>
<evidence type="ECO:0000313" key="5">
    <source>
        <dbReference type="EMBL" id="MDG5049734.1"/>
    </source>
</evidence>
<reference evidence="5" key="2">
    <citation type="journal article" date="2023" name="Food Microbiol.">
        <title>Evaluation of the fermentation potential of lactic acid bacteria isolated from herbs, fruits and vegetables as starter cultures in nut-based milk alternatives.</title>
        <authorList>
            <person name="Huang W."/>
            <person name="Dong A."/>
            <person name="Pham H.T."/>
            <person name="Zhou C."/>
            <person name="Huo Z."/>
            <person name="Watjen A.P."/>
            <person name="Prakash S."/>
            <person name="Bang-Berthelsen C.H."/>
            <person name="Turner M.S."/>
        </authorList>
    </citation>
    <scope>NUCLEOTIDE SEQUENCE</scope>
    <source>
        <strain evidence="5">593</strain>
    </source>
</reference>
<dbReference type="Gene3D" id="1.10.1790.10">
    <property type="entry name" value="PRD domain"/>
    <property type="match status" value="1"/>
</dbReference>
<dbReference type="Pfam" id="PF08279">
    <property type="entry name" value="HTH_11"/>
    <property type="match status" value="1"/>
</dbReference>
<accession>A0AB35KG23</accession>
<dbReference type="RefSeq" id="WP_278200140.1">
    <property type="nucleotide sequence ID" value="NZ_CP134164.1"/>
</dbReference>
<dbReference type="InterPro" id="IPR036388">
    <property type="entry name" value="WH-like_DNA-bd_sf"/>
</dbReference>
<feature type="domain" description="PTS EIIB type-2" evidence="3">
    <location>
        <begin position="398"/>
        <end position="490"/>
    </location>
</feature>
<dbReference type="InterPro" id="IPR011608">
    <property type="entry name" value="PRD"/>
</dbReference>
<dbReference type="Pfam" id="PF02302">
    <property type="entry name" value="PTS_IIB"/>
    <property type="match status" value="1"/>
</dbReference>
<dbReference type="SUPFAM" id="SSF52794">
    <property type="entry name" value="PTS system IIB component-like"/>
    <property type="match status" value="1"/>
</dbReference>
<evidence type="ECO:0000259" key="3">
    <source>
        <dbReference type="PROSITE" id="PS51099"/>
    </source>
</evidence>
<name>A0AB35KG23_9LACT</name>
<keyword evidence="2" id="KW-0677">Repeat</keyword>
<dbReference type="GO" id="GO:0009401">
    <property type="term" value="P:phosphoenolpyruvate-dependent sugar phosphotransferase system"/>
    <property type="evidence" value="ECO:0007669"/>
    <property type="project" value="InterPro"/>
</dbReference>
<dbReference type="Gene3D" id="1.10.10.10">
    <property type="entry name" value="Winged helix-like DNA-binding domain superfamily/Winged helix DNA-binding domain"/>
    <property type="match status" value="1"/>
</dbReference>
<dbReference type="Pfam" id="PF00874">
    <property type="entry name" value="PRD"/>
    <property type="match status" value="1"/>
</dbReference>
<dbReference type="SUPFAM" id="SSF63520">
    <property type="entry name" value="PTS-regulatory domain, PRD"/>
    <property type="match status" value="1"/>
</dbReference>
<dbReference type="PANTHER" id="PTHR30185:SF13">
    <property type="entry name" value="LICABCH OPERON REGULATOR-RELATED"/>
    <property type="match status" value="1"/>
</dbReference>
<dbReference type="Gene3D" id="3.40.50.2300">
    <property type="match status" value="1"/>
</dbReference>
<dbReference type="InterPro" id="IPR013196">
    <property type="entry name" value="HTH_11"/>
</dbReference>
<dbReference type="GO" id="GO:0006355">
    <property type="term" value="P:regulation of DNA-templated transcription"/>
    <property type="evidence" value="ECO:0007669"/>
    <property type="project" value="InterPro"/>
</dbReference>
<dbReference type="GO" id="GO:0008982">
    <property type="term" value="F:protein-N(PI)-phosphohistidine-sugar phosphotransferase activity"/>
    <property type="evidence" value="ECO:0007669"/>
    <property type="project" value="InterPro"/>
</dbReference>
<gene>
    <name evidence="5" type="ORF">OGZ38_11325</name>
</gene>
<dbReference type="InterPro" id="IPR013011">
    <property type="entry name" value="PTS_EIIB_2"/>
</dbReference>
<dbReference type="PANTHER" id="PTHR30185">
    <property type="entry name" value="CRYPTIC BETA-GLUCOSIDE BGL OPERON ANTITERMINATOR"/>
    <property type="match status" value="1"/>
</dbReference>
<dbReference type="CDD" id="cd05568">
    <property type="entry name" value="PTS_IIB_bgl_like"/>
    <property type="match status" value="1"/>
</dbReference>
<feature type="domain" description="PRD" evidence="4">
    <location>
        <begin position="287"/>
        <end position="397"/>
    </location>
</feature>
<evidence type="ECO:0000313" key="6">
    <source>
        <dbReference type="Proteomes" id="UP001152820"/>
    </source>
</evidence>
<reference evidence="5" key="1">
    <citation type="submission" date="2022-10" db="EMBL/GenBank/DDBJ databases">
        <authorList>
            <person name="Turner M.S."/>
            <person name="Huang W."/>
        </authorList>
    </citation>
    <scope>NUCLEOTIDE SEQUENCE</scope>
    <source>
        <strain evidence="5">593</strain>
    </source>
</reference>
<protein>
    <submittedName>
        <fullName evidence="5">PRD domain-containing protein</fullName>
    </submittedName>
</protein>
<dbReference type="EMBL" id="JAOWLO010000010">
    <property type="protein sequence ID" value="MDG5049734.1"/>
    <property type="molecule type" value="Genomic_DNA"/>
</dbReference>
<keyword evidence="1" id="KW-0808">Transferase</keyword>
<dbReference type="InterPro" id="IPR050661">
    <property type="entry name" value="BglG_antiterminators"/>
</dbReference>
<dbReference type="InterPro" id="IPR036634">
    <property type="entry name" value="PRD_sf"/>
</dbReference>
<dbReference type="InterPro" id="IPR003501">
    <property type="entry name" value="PTS_EIIB_2/3"/>
</dbReference>
<sequence length="490" mass="57239">MFLNTNERQVLSLLNFENYVVASVLAKQLLVSDKTVRRMIAKINEEYLAYYNNALIISQPGKGFKLSTDFKGKNIYEHLKMSDQEENELYRITLKILFSHPYKRRDDVLETDYLSASAKIIKLKKIKELFKNYNLIFKAEQHYVWINGEEDSIRKAINSVILLTSSRTTNMNLQLFKGDNNFINSQVELIEEQINQYLSYPYDWTIKLYLSIIVKRVREGKISWNIPKITNIEEKLVSKNKVLATLAKQIMQNLSHYLNFSFDKIEQLLLFQTLYAINLNRQESLKVDDELAHEIIKHITLQFFDKSDFKNLKQIDRLQEDIYQHILPMISRLRLGLHVENNLLNEIKLKYNHTFVKLSTIIASINKELAFETKIDEAEIGYLTLYFEKFYLEITTNKKVLLVCSTGIGTSELLKIRIKKKVPNLNIIGTMSNRQAEKNKEYLQGNTDLILTTIDTPIKEIGDIPIIMISPLLTENDIQKINYILEDSGE</sequence>
<dbReference type="InterPro" id="IPR036095">
    <property type="entry name" value="PTS_EIIB-like_sf"/>
</dbReference>
<evidence type="ECO:0000259" key="4">
    <source>
        <dbReference type="PROSITE" id="PS51372"/>
    </source>
</evidence>
<dbReference type="AlphaFoldDB" id="A0AB35KG23"/>
<evidence type="ECO:0000256" key="1">
    <source>
        <dbReference type="ARBA" id="ARBA00022679"/>
    </source>
</evidence>
<comment type="caution">
    <text evidence="5">The sequence shown here is derived from an EMBL/GenBank/DDBJ whole genome shotgun (WGS) entry which is preliminary data.</text>
</comment>
<dbReference type="PROSITE" id="PS51099">
    <property type="entry name" value="PTS_EIIB_TYPE_2"/>
    <property type="match status" value="1"/>
</dbReference>
<dbReference type="Proteomes" id="UP001152820">
    <property type="component" value="Unassembled WGS sequence"/>
</dbReference>
<evidence type="ECO:0000256" key="2">
    <source>
        <dbReference type="ARBA" id="ARBA00022737"/>
    </source>
</evidence>
<proteinExistence type="predicted"/>
<organism evidence="5 6">
    <name type="scientific">Lactococcus lactis</name>
    <dbReference type="NCBI Taxonomy" id="1358"/>
    <lineage>
        <taxon>Bacteria</taxon>
        <taxon>Bacillati</taxon>
        <taxon>Bacillota</taxon>
        <taxon>Bacilli</taxon>
        <taxon>Lactobacillales</taxon>
        <taxon>Streptococcaceae</taxon>
        <taxon>Lactococcus</taxon>
    </lineage>
</organism>
<dbReference type="PROSITE" id="PS51372">
    <property type="entry name" value="PRD_2"/>
    <property type="match status" value="2"/>
</dbReference>